<protein>
    <submittedName>
        <fullName evidence="2">Uncharacterized protein</fullName>
    </submittedName>
</protein>
<evidence type="ECO:0000313" key="3">
    <source>
        <dbReference type="EMBL" id="QCN89879.1"/>
    </source>
</evidence>
<keyword evidence="1" id="KW-0812">Transmembrane</keyword>
<dbReference type="Proteomes" id="UP000271291">
    <property type="component" value="Chromosome"/>
</dbReference>
<dbReference type="RefSeq" id="WP_127176180.1">
    <property type="nucleotide sequence ID" value="NZ_CP029078.1"/>
</dbReference>
<keyword evidence="1" id="KW-1133">Transmembrane helix</keyword>
<dbReference type="Proteomes" id="UP000501753">
    <property type="component" value="Chromosome"/>
</dbReference>
<evidence type="ECO:0000313" key="5">
    <source>
        <dbReference type="Proteomes" id="UP000501753"/>
    </source>
</evidence>
<dbReference type="KEGG" id="sgd:ELQ87_02375"/>
<dbReference type="AlphaFoldDB" id="A0A3Q9KSD0"/>
<dbReference type="EMBL" id="CP034687">
    <property type="protein sequence ID" value="AZS83266.1"/>
    <property type="molecule type" value="Genomic_DNA"/>
</dbReference>
<evidence type="ECO:0000256" key="1">
    <source>
        <dbReference type="SAM" id="Phobius"/>
    </source>
</evidence>
<dbReference type="EMBL" id="CP029078">
    <property type="protein sequence ID" value="QCN89879.1"/>
    <property type="molecule type" value="Genomic_DNA"/>
</dbReference>
<keyword evidence="1" id="KW-0472">Membrane</keyword>
<evidence type="ECO:0000313" key="4">
    <source>
        <dbReference type="Proteomes" id="UP000271291"/>
    </source>
</evidence>
<reference evidence="2 4" key="2">
    <citation type="submission" date="2018-12" db="EMBL/GenBank/DDBJ databases">
        <title>Streptomyces griseoviridis F1-27 complete genome.</title>
        <authorList>
            <person name="Mariita R.M."/>
            <person name="Sello J.K."/>
        </authorList>
    </citation>
    <scope>NUCLEOTIDE SEQUENCE [LARGE SCALE GENOMIC DNA]</scope>
    <source>
        <strain evidence="2 4">F1-27</strain>
    </source>
</reference>
<name>A0A3Q9KSD0_STRGD</name>
<organism evidence="2 4">
    <name type="scientific">Streptomyces griseoviridis</name>
    <dbReference type="NCBI Taxonomy" id="45398"/>
    <lineage>
        <taxon>Bacteria</taxon>
        <taxon>Bacillati</taxon>
        <taxon>Actinomycetota</taxon>
        <taxon>Actinomycetes</taxon>
        <taxon>Kitasatosporales</taxon>
        <taxon>Streptomycetaceae</taxon>
        <taxon>Streptomyces</taxon>
    </lineage>
</organism>
<evidence type="ECO:0000313" key="2">
    <source>
        <dbReference type="EMBL" id="AZS83266.1"/>
    </source>
</evidence>
<gene>
    <name evidence="3" type="ORF">DDJ31_36985</name>
    <name evidence="2" type="ORF">ELQ87_02375</name>
</gene>
<reference evidence="3 5" key="1">
    <citation type="submission" date="2018-04" db="EMBL/GenBank/DDBJ databases">
        <title>Complete genome sequences of Streptomyces griseoviridis K61 and characterization of antagonistic properties of biological control agents.</title>
        <authorList>
            <person name="Mariita R.M."/>
            <person name="Sello J.K."/>
        </authorList>
    </citation>
    <scope>NUCLEOTIDE SEQUENCE [LARGE SCALE GENOMIC DNA]</scope>
    <source>
        <strain evidence="3 5">K61</strain>
    </source>
</reference>
<feature type="transmembrane region" description="Helical" evidence="1">
    <location>
        <begin position="32"/>
        <end position="50"/>
    </location>
</feature>
<sequence length="111" mass="11994">MNRTGRLLCALHLATAAGLALTAVQEFRHGPLWAGFLFTAASVVPVIAVVRETVIEDLLRAAALSDRRVFRAAEDIVRASLEAACCERWWTSLGTDHDAACPHRVPRSSAA</sequence>
<keyword evidence="5" id="KW-1185">Reference proteome</keyword>
<accession>A0A3Q9KSD0</accession>
<dbReference type="OrthoDB" id="4330282at2"/>
<proteinExistence type="predicted"/>